<dbReference type="Gene3D" id="3.40.50.11220">
    <property type="match status" value="1"/>
</dbReference>
<dbReference type="Pfam" id="PF01890">
    <property type="entry name" value="CbiG_C"/>
    <property type="match status" value="1"/>
</dbReference>
<organism evidence="3">
    <name type="scientific">Baileyella intestinalis</name>
    <dbReference type="NCBI Taxonomy" id="2606709"/>
    <lineage>
        <taxon>Bacteria</taxon>
        <taxon>Bacillati</taxon>
        <taxon>Bacillota</taxon>
        <taxon>Clostridia</taxon>
        <taxon>Peptostreptococcales</taxon>
        <taxon>Anaerovoracaceae</taxon>
        <taxon>Baileyella</taxon>
    </lineage>
</organism>
<reference evidence="3" key="1">
    <citation type="submission" date="2019-09" db="EMBL/GenBank/DDBJ databases">
        <title>In-depth cultivation of the pig gut microbiome towards novel bacterial diversity and tailored functional studies.</title>
        <authorList>
            <person name="Wylensek D."/>
            <person name="Hitch T.C.A."/>
            <person name="Clavel T."/>
        </authorList>
    </citation>
    <scope>NUCLEOTIDE SEQUENCE</scope>
    <source>
        <strain evidence="3">RF-744-FAT-WT-3</strain>
    </source>
</reference>
<dbReference type="InterPro" id="IPR036518">
    <property type="entry name" value="CobE/GbiG_C_sf"/>
</dbReference>
<dbReference type="InterPro" id="IPR052553">
    <property type="entry name" value="CbiG_hydrolase"/>
</dbReference>
<dbReference type="InterPro" id="IPR002750">
    <property type="entry name" value="CobE/GbiG_C"/>
</dbReference>
<gene>
    <name evidence="3" type="ORF">FYJ66_06080</name>
</gene>
<evidence type="ECO:0000259" key="2">
    <source>
        <dbReference type="Pfam" id="PF11760"/>
    </source>
</evidence>
<dbReference type="InterPro" id="IPR021744">
    <property type="entry name" value="CbiG_N"/>
</dbReference>
<evidence type="ECO:0000313" key="3">
    <source>
        <dbReference type="EMBL" id="MST69158.1"/>
    </source>
</evidence>
<dbReference type="Pfam" id="PF11760">
    <property type="entry name" value="CbiG_N"/>
    <property type="match status" value="1"/>
</dbReference>
<dbReference type="EMBL" id="VUNB01000004">
    <property type="protein sequence ID" value="MST69158.1"/>
    <property type="molecule type" value="Genomic_DNA"/>
</dbReference>
<dbReference type="SUPFAM" id="SSF159672">
    <property type="entry name" value="CbiG N-terminal domain-like"/>
    <property type="match status" value="1"/>
</dbReference>
<feature type="domain" description="Cobalamin synthesis G N-terminal" evidence="2">
    <location>
        <begin position="54"/>
        <end position="126"/>
    </location>
</feature>
<sequence length="358" mass="39078">MNISIISFSARGYELSENLAHTLSNTNGKAKYHVTWERCRPGKLHNWTCENFSRDALIFIGSCGIAVRAIAPFVKSKVSDPAVIVMDERGKYCISLLSGHIGGANRLVRILAELTGAEPVITTATDLNNLFSVDEWASSQGMKIINPGNIVKTADKILNGETIFLKSLVPVGGPVPPNVEYYYSKPFSPDYMEKNDEAKGSVKEDPDVLVSWKTCPGKDILHIVPPVLVMGVGCRKGTSEMKIQEAFYKACIKENIQPESLSMVCSIDLKKNEAGLINFCSSHGLTLTCYSSQDLSKVHGNFPSSKFVSETTGVDNVCQRSAALACGSSHSIIMEKTVIDGITLSFGIKPMEFSFDYQ</sequence>
<evidence type="ECO:0000259" key="1">
    <source>
        <dbReference type="Pfam" id="PF01890"/>
    </source>
</evidence>
<name>A0A6A8M9N4_9FIRM</name>
<comment type="caution">
    <text evidence="3">The sequence shown here is derived from an EMBL/GenBank/DDBJ whole genome shotgun (WGS) entry which is preliminary data.</text>
</comment>
<dbReference type="RefSeq" id="WP_154572624.1">
    <property type="nucleotide sequence ID" value="NZ_VUNB01000004.1"/>
</dbReference>
<dbReference type="AlphaFoldDB" id="A0A6A8M9N4"/>
<dbReference type="Gene3D" id="3.30.420.180">
    <property type="entry name" value="CobE/GbiG C-terminal domain"/>
    <property type="match status" value="1"/>
</dbReference>
<feature type="domain" description="CobE/GbiG C-terminal" evidence="1">
    <location>
        <begin position="228"/>
        <end position="345"/>
    </location>
</feature>
<dbReference type="PANTHER" id="PTHR37477">
    <property type="entry name" value="COBALT-PRECORRIN-5A HYDROLASE"/>
    <property type="match status" value="1"/>
</dbReference>
<dbReference type="SUPFAM" id="SSF159664">
    <property type="entry name" value="CobE/GbiG C-terminal domain-like"/>
    <property type="match status" value="1"/>
</dbReference>
<protein>
    <recommendedName>
        <fullName evidence="4">Cobalamin biosynthesis protein CbiG</fullName>
    </recommendedName>
</protein>
<dbReference type="GO" id="GO:0009236">
    <property type="term" value="P:cobalamin biosynthetic process"/>
    <property type="evidence" value="ECO:0007669"/>
    <property type="project" value="InterPro"/>
</dbReference>
<dbReference type="InterPro" id="IPR038029">
    <property type="entry name" value="GbiG_N_sf"/>
</dbReference>
<evidence type="ECO:0008006" key="4">
    <source>
        <dbReference type="Google" id="ProtNLM"/>
    </source>
</evidence>
<proteinExistence type="predicted"/>
<dbReference type="PANTHER" id="PTHR37477:SF1">
    <property type="entry name" value="COBALT-PRECORRIN-5A HYDROLASE"/>
    <property type="match status" value="1"/>
</dbReference>
<accession>A0A6A8M9N4</accession>